<evidence type="ECO:0000313" key="3">
    <source>
        <dbReference type="EMBL" id="BCX50397.1"/>
    </source>
</evidence>
<keyword evidence="1" id="KW-0472">Membrane</keyword>
<feature type="transmembrane region" description="Helical" evidence="1">
    <location>
        <begin position="484"/>
        <end position="502"/>
    </location>
</feature>
<evidence type="ECO:0000256" key="1">
    <source>
        <dbReference type="SAM" id="Phobius"/>
    </source>
</evidence>
<dbReference type="RefSeq" id="WP_338687417.1">
    <property type="nucleotide sequence ID" value="NZ_AP024702.1"/>
</dbReference>
<evidence type="ECO:0000313" key="4">
    <source>
        <dbReference type="Proteomes" id="UP001374893"/>
    </source>
</evidence>
<accession>A0ABM7RK10</accession>
<protein>
    <recommendedName>
        <fullName evidence="2">DUF7088 domain-containing protein</fullName>
    </recommendedName>
</protein>
<keyword evidence="1" id="KW-0812">Transmembrane</keyword>
<feature type="domain" description="DUF7088" evidence="2">
    <location>
        <begin position="54"/>
        <end position="130"/>
    </location>
</feature>
<dbReference type="Proteomes" id="UP001374893">
    <property type="component" value="Chromosome"/>
</dbReference>
<reference evidence="3 4" key="1">
    <citation type="submission" date="2021-06" db="EMBL/GenBank/DDBJ databases">
        <title>Complete genome of Haloferula helveola possessing various polysaccharide degrading enzymes.</title>
        <authorList>
            <person name="Takami H."/>
            <person name="Huang C."/>
            <person name="Hamasaki K."/>
        </authorList>
    </citation>
    <scope>NUCLEOTIDE SEQUENCE [LARGE SCALE GENOMIC DNA]</scope>
    <source>
        <strain evidence="3 4">CN-1</strain>
    </source>
</reference>
<name>A0ABM7RK10_9BACT</name>
<dbReference type="EMBL" id="AP024702">
    <property type="protein sequence ID" value="BCX50397.1"/>
    <property type="molecule type" value="Genomic_DNA"/>
</dbReference>
<dbReference type="InterPro" id="IPR055396">
    <property type="entry name" value="DUF7088"/>
</dbReference>
<keyword evidence="1" id="KW-1133">Transmembrane helix</keyword>
<gene>
    <name evidence="3" type="ORF">HAHE_43050</name>
</gene>
<feature type="transmembrane region" description="Helical" evidence="1">
    <location>
        <begin position="15"/>
        <end position="38"/>
    </location>
</feature>
<sequence length="506" mass="56608">MSAESKTSARPVKRFRVGFLSILQIIFVVLIFFGANFLSSQHHRPFDLSDDLGFTLSPSTQRYLASDAVAGREEPIQMIVAFRADSPFYDRIRPISEEYARLSNGKIKLRLIDPIRANDQAELIAAEFGLLFNQDMVIIDARSQEERDQADGKKLSPHVHIVKLEDMVAYETDASNQRRVKAFLGEDAVRAGLVGAIEGKPRRMWVLSDKSDLTSEESEGIWPVLSANLVSQNIVPERVQLAGVERIPDEIDAVAIIGAAYDLTPEELPVLEEYWNRPKSALLVTTGTREVPSRLRAFLRKHGVTPRDERVLSKKDGVIRTSVPARFTSGMEFTRDLWEKATLFEGTTKVLEVREGAEDLLNKRIAPYSLVEADMRFWGETKFPADDIEFNPEEDRKGPIPIAAAVLRGNANDDRVAAETSRMIVISNTAFLHPDNARQANFDFMASAANWLVGRESLAGAAPRNIRRHKLPILEPQVAYINRVNLLILPAALLLLGGLTWASRRS</sequence>
<proteinExistence type="predicted"/>
<keyword evidence="4" id="KW-1185">Reference proteome</keyword>
<organism evidence="3 4">
    <name type="scientific">Haloferula helveola</name>
    <dbReference type="NCBI Taxonomy" id="490095"/>
    <lineage>
        <taxon>Bacteria</taxon>
        <taxon>Pseudomonadati</taxon>
        <taxon>Verrucomicrobiota</taxon>
        <taxon>Verrucomicrobiia</taxon>
        <taxon>Verrucomicrobiales</taxon>
        <taxon>Verrucomicrobiaceae</taxon>
        <taxon>Haloferula</taxon>
    </lineage>
</organism>
<dbReference type="Pfam" id="PF23357">
    <property type="entry name" value="DUF7088"/>
    <property type="match status" value="1"/>
</dbReference>
<evidence type="ECO:0000259" key="2">
    <source>
        <dbReference type="Pfam" id="PF23357"/>
    </source>
</evidence>